<dbReference type="InterPro" id="IPR016161">
    <property type="entry name" value="Ald_DH/histidinol_DH"/>
</dbReference>
<evidence type="ECO:0000256" key="1">
    <source>
        <dbReference type="ARBA" id="ARBA00009986"/>
    </source>
</evidence>
<proteinExistence type="inferred from homology"/>
<evidence type="ECO:0000313" key="7">
    <source>
        <dbReference type="Proteomes" id="UP000023152"/>
    </source>
</evidence>
<dbReference type="Gene3D" id="3.40.605.10">
    <property type="entry name" value="Aldehyde Dehydrogenase, Chain A, domain 1"/>
    <property type="match status" value="1"/>
</dbReference>
<accession>X6NYN9</accession>
<organism evidence="6 7">
    <name type="scientific">Reticulomyxa filosa</name>
    <dbReference type="NCBI Taxonomy" id="46433"/>
    <lineage>
        <taxon>Eukaryota</taxon>
        <taxon>Sar</taxon>
        <taxon>Rhizaria</taxon>
        <taxon>Retaria</taxon>
        <taxon>Foraminifera</taxon>
        <taxon>Monothalamids</taxon>
        <taxon>Reticulomyxidae</taxon>
        <taxon>Reticulomyxa</taxon>
    </lineage>
</organism>
<dbReference type="PANTHER" id="PTHR43570">
    <property type="entry name" value="ALDEHYDE DEHYDROGENASE"/>
    <property type="match status" value="1"/>
</dbReference>
<feature type="domain" description="Aldehyde dehydrogenase" evidence="5">
    <location>
        <begin position="19"/>
        <end position="269"/>
    </location>
</feature>
<keyword evidence="2 4" id="KW-0560">Oxidoreductase</keyword>
<dbReference type="InterPro" id="IPR012394">
    <property type="entry name" value="Aldehyde_DH_NAD(P)"/>
</dbReference>
<name>X6NYN9_RETFI</name>
<dbReference type="InterPro" id="IPR029510">
    <property type="entry name" value="Ald_DH_CS_GLU"/>
</dbReference>
<evidence type="ECO:0000259" key="5">
    <source>
        <dbReference type="Pfam" id="PF00171"/>
    </source>
</evidence>
<dbReference type="AlphaFoldDB" id="X6NYN9"/>
<dbReference type="PANTHER" id="PTHR43570:SF16">
    <property type="entry name" value="ALDEHYDE DEHYDROGENASE TYPE III, ISOFORM Q"/>
    <property type="match status" value="1"/>
</dbReference>
<dbReference type="Gene3D" id="3.40.309.10">
    <property type="entry name" value="Aldehyde Dehydrogenase, Chain A, domain 2"/>
    <property type="match status" value="1"/>
</dbReference>
<protein>
    <submittedName>
        <fullName evidence="6">Aldehyde dehydrogenase</fullName>
    </submittedName>
</protein>
<dbReference type="OrthoDB" id="440325at2759"/>
<comment type="caution">
    <text evidence="6">The sequence shown here is derived from an EMBL/GenBank/DDBJ whole genome shotgun (WGS) entry which is preliminary data.</text>
</comment>
<dbReference type="GO" id="GO:0004029">
    <property type="term" value="F:aldehyde dehydrogenase (NAD+) activity"/>
    <property type="evidence" value="ECO:0007669"/>
    <property type="project" value="TreeGrafter"/>
</dbReference>
<feature type="active site" evidence="3">
    <location>
        <position position="103"/>
    </location>
</feature>
<dbReference type="InterPro" id="IPR016162">
    <property type="entry name" value="Ald_DH_N"/>
</dbReference>
<keyword evidence="7" id="KW-1185">Reference proteome</keyword>
<evidence type="ECO:0000256" key="3">
    <source>
        <dbReference type="PROSITE-ProRule" id="PRU10007"/>
    </source>
</evidence>
<dbReference type="Proteomes" id="UP000023152">
    <property type="component" value="Unassembled WGS sequence"/>
</dbReference>
<dbReference type="SUPFAM" id="SSF53720">
    <property type="entry name" value="ALDH-like"/>
    <property type="match status" value="1"/>
</dbReference>
<evidence type="ECO:0000256" key="2">
    <source>
        <dbReference type="ARBA" id="ARBA00023002"/>
    </source>
</evidence>
<gene>
    <name evidence="6" type="ORF">RFI_06741</name>
</gene>
<dbReference type="EMBL" id="ASPP01005510">
    <property type="protein sequence ID" value="ETO30377.1"/>
    <property type="molecule type" value="Genomic_DNA"/>
</dbReference>
<reference evidence="6 7" key="1">
    <citation type="journal article" date="2013" name="Curr. Biol.">
        <title>The Genome of the Foraminiferan Reticulomyxa filosa.</title>
        <authorList>
            <person name="Glockner G."/>
            <person name="Hulsmann N."/>
            <person name="Schleicher M."/>
            <person name="Noegel A.A."/>
            <person name="Eichinger L."/>
            <person name="Gallinger C."/>
            <person name="Pawlowski J."/>
            <person name="Sierra R."/>
            <person name="Euteneuer U."/>
            <person name="Pillet L."/>
            <person name="Moustafa A."/>
            <person name="Platzer M."/>
            <person name="Groth M."/>
            <person name="Szafranski K."/>
            <person name="Schliwa M."/>
        </authorList>
    </citation>
    <scope>NUCLEOTIDE SEQUENCE [LARGE SCALE GENOMIC DNA]</scope>
</reference>
<dbReference type="GO" id="GO:0005737">
    <property type="term" value="C:cytoplasm"/>
    <property type="evidence" value="ECO:0007669"/>
    <property type="project" value="TreeGrafter"/>
</dbReference>
<evidence type="ECO:0000256" key="4">
    <source>
        <dbReference type="RuleBase" id="RU003345"/>
    </source>
</evidence>
<dbReference type="InterPro" id="IPR016163">
    <property type="entry name" value="Ald_DH_C"/>
</dbReference>
<sequence>MNQKHKFLLLLKKKKKKKGNNVIVKPCNTVPTVSKLMGDLLHKYMSPYFVQVIGTPDGIPDDRECTHQILQNKFDLIFFTGSTNGGRYVMSQAAKFLTPVILELGGKNPVIVDSTANLALAAKQIMYARVINCGQQCISPDYILCEKKAVDELTEQFCTLCVYIDVMSLNVANRLKLYAEKFFSEDYVEDTNQCKLVNDVQFERVKNMLDSSKGKVISGGKCDSKTRKFQPTIVRCDLSDPGLEQETFGPIVWVVSVDDIKIAVEYINRYALEIQKKKKKTKTKKNLLFVIPSF</sequence>
<comment type="similarity">
    <text evidence="1 4">Belongs to the aldehyde dehydrogenase family.</text>
</comment>
<evidence type="ECO:0000313" key="6">
    <source>
        <dbReference type="EMBL" id="ETO30377.1"/>
    </source>
</evidence>
<dbReference type="GO" id="GO:0006081">
    <property type="term" value="P:aldehyde metabolic process"/>
    <property type="evidence" value="ECO:0007669"/>
    <property type="project" value="InterPro"/>
</dbReference>
<dbReference type="InterPro" id="IPR015590">
    <property type="entry name" value="Aldehyde_DH_dom"/>
</dbReference>
<dbReference type="PROSITE" id="PS00687">
    <property type="entry name" value="ALDEHYDE_DEHYDR_GLU"/>
    <property type="match status" value="1"/>
</dbReference>
<dbReference type="Pfam" id="PF00171">
    <property type="entry name" value="Aldedh"/>
    <property type="match status" value="1"/>
</dbReference>